<comment type="caution">
    <text evidence="1">The sequence shown here is derived from an EMBL/GenBank/DDBJ whole genome shotgun (WGS) entry which is preliminary data.</text>
</comment>
<sequence>MNTYYNSRSLLRNQIPYQYLKTVLRFDVSFIKKVENLHRNLRCFSSLKYKQCTQAKQAGNLNEESTNFNSINDASILNCNSYYNESSQLPQIDQEQQEPSQSDDFYAVEYLQLKRQFRENSNVSEQANFTIIREFEKGLQVQHYQTYQEEVDFQGQQYQSQNELKFIEY</sequence>
<accession>A0A8S1TW96</accession>
<protein>
    <submittedName>
        <fullName evidence="1">Uncharacterized protein</fullName>
    </submittedName>
</protein>
<reference evidence="1" key="1">
    <citation type="submission" date="2021-01" db="EMBL/GenBank/DDBJ databases">
        <authorList>
            <consortium name="Genoscope - CEA"/>
            <person name="William W."/>
        </authorList>
    </citation>
    <scope>NUCLEOTIDE SEQUENCE</scope>
</reference>
<evidence type="ECO:0000313" key="1">
    <source>
        <dbReference type="EMBL" id="CAD8156183.1"/>
    </source>
</evidence>
<proteinExistence type="predicted"/>
<organism evidence="1 3">
    <name type="scientific">Paramecium octaurelia</name>
    <dbReference type="NCBI Taxonomy" id="43137"/>
    <lineage>
        <taxon>Eukaryota</taxon>
        <taxon>Sar</taxon>
        <taxon>Alveolata</taxon>
        <taxon>Ciliophora</taxon>
        <taxon>Intramacronucleata</taxon>
        <taxon>Oligohymenophorea</taxon>
        <taxon>Peniculida</taxon>
        <taxon>Parameciidae</taxon>
        <taxon>Paramecium</taxon>
    </lineage>
</organism>
<evidence type="ECO:0000313" key="2">
    <source>
        <dbReference type="EMBL" id="CAD8156185.1"/>
    </source>
</evidence>
<dbReference type="EMBL" id="CAJJDP010000031">
    <property type="protein sequence ID" value="CAD8156185.1"/>
    <property type="molecule type" value="Genomic_DNA"/>
</dbReference>
<dbReference type="Proteomes" id="UP000683925">
    <property type="component" value="Unassembled WGS sequence"/>
</dbReference>
<gene>
    <name evidence="1" type="ORF">POCTA_138.1.T0310335</name>
    <name evidence="2" type="ORF">POCTA_138.1.T0310336</name>
</gene>
<dbReference type="AlphaFoldDB" id="A0A8S1TW96"/>
<evidence type="ECO:0000313" key="3">
    <source>
        <dbReference type="Proteomes" id="UP000683925"/>
    </source>
</evidence>
<keyword evidence="3" id="KW-1185">Reference proteome</keyword>
<name>A0A8S1TW96_PAROT</name>
<dbReference type="EMBL" id="CAJJDP010000031">
    <property type="protein sequence ID" value="CAD8156183.1"/>
    <property type="molecule type" value="Genomic_DNA"/>
</dbReference>